<comment type="similarity">
    <text evidence="1">Belongs to the cycloisomerase 2 family.</text>
</comment>
<dbReference type="EMBL" id="JAMLDX010000001">
    <property type="protein sequence ID" value="MCP3728826.1"/>
    <property type="molecule type" value="Genomic_DNA"/>
</dbReference>
<dbReference type="Proteomes" id="UP001139451">
    <property type="component" value="Unassembled WGS sequence"/>
</dbReference>
<keyword evidence="2" id="KW-0313">Glucose metabolism</keyword>
<dbReference type="InterPro" id="IPR011048">
    <property type="entry name" value="Haem_d1_sf"/>
</dbReference>
<dbReference type="PANTHER" id="PTHR30344:SF1">
    <property type="entry name" value="6-PHOSPHOGLUCONOLACTONASE"/>
    <property type="match status" value="1"/>
</dbReference>
<organism evidence="3 4">
    <name type="scientific">Sphingomonas tagetis</name>
    <dbReference type="NCBI Taxonomy" id="2949092"/>
    <lineage>
        <taxon>Bacteria</taxon>
        <taxon>Pseudomonadati</taxon>
        <taxon>Pseudomonadota</taxon>
        <taxon>Alphaproteobacteria</taxon>
        <taxon>Sphingomonadales</taxon>
        <taxon>Sphingomonadaceae</taxon>
        <taxon>Sphingomonas</taxon>
    </lineage>
</organism>
<keyword evidence="2" id="KW-0119">Carbohydrate metabolism</keyword>
<dbReference type="SUPFAM" id="SSF51004">
    <property type="entry name" value="C-terminal (heme d1) domain of cytochrome cd1-nitrite reductase"/>
    <property type="match status" value="1"/>
</dbReference>
<dbReference type="AlphaFoldDB" id="A0A9X2HHB6"/>
<proteinExistence type="inferred from homology"/>
<dbReference type="InterPro" id="IPR050282">
    <property type="entry name" value="Cycloisomerase_2"/>
</dbReference>
<dbReference type="InterPro" id="IPR015943">
    <property type="entry name" value="WD40/YVTN_repeat-like_dom_sf"/>
</dbReference>
<keyword evidence="4" id="KW-1185">Reference proteome</keyword>
<reference evidence="3" key="1">
    <citation type="submission" date="2022-05" db="EMBL/GenBank/DDBJ databases">
        <title>Sphingomonas sp. strain MG17 Genome sequencing and assembly.</title>
        <authorList>
            <person name="Kim I."/>
        </authorList>
    </citation>
    <scope>NUCLEOTIDE SEQUENCE</scope>
    <source>
        <strain evidence="3">MG17</strain>
    </source>
</reference>
<dbReference type="PANTHER" id="PTHR30344">
    <property type="entry name" value="6-PHOSPHOGLUCONOLACTONASE-RELATED"/>
    <property type="match status" value="1"/>
</dbReference>
<dbReference type="GO" id="GO:0017057">
    <property type="term" value="F:6-phosphogluconolactonase activity"/>
    <property type="evidence" value="ECO:0007669"/>
    <property type="project" value="TreeGrafter"/>
</dbReference>
<dbReference type="Pfam" id="PF10282">
    <property type="entry name" value="Lactonase"/>
    <property type="match status" value="1"/>
</dbReference>
<evidence type="ECO:0000256" key="2">
    <source>
        <dbReference type="ARBA" id="ARBA00022526"/>
    </source>
</evidence>
<gene>
    <name evidence="3" type="ORF">M9978_00135</name>
</gene>
<dbReference type="RefSeq" id="WP_254290756.1">
    <property type="nucleotide sequence ID" value="NZ_JAMLDX010000001.1"/>
</dbReference>
<evidence type="ECO:0000313" key="3">
    <source>
        <dbReference type="EMBL" id="MCP3728826.1"/>
    </source>
</evidence>
<dbReference type="InterPro" id="IPR019405">
    <property type="entry name" value="Lactonase_7-beta_prop"/>
</dbReference>
<accession>A0A9X2HHB6</accession>
<protein>
    <submittedName>
        <fullName evidence="3">Lactonase family protein</fullName>
    </submittedName>
</protein>
<dbReference type="Gene3D" id="2.130.10.10">
    <property type="entry name" value="YVTN repeat-like/Quinoprotein amine dehydrogenase"/>
    <property type="match status" value="1"/>
</dbReference>
<sequence length="377" mass="39664">MIDRRTLLGGALPVALTLAGCAPRAARTRPPGDLFFIGSNGTTLHAARLDARAGELRMIGPVATLSKPTWALLHPRLSMLYVADQGAAGQVVAFRIDLASGGLTRAGAAPAGGGTTHLAIDPRGRALLAANYAEGSVASIAIGPDGFPGARISTIAASGSGPHRRQASPHAHGVMLDPSGRFALVADLGTDRLFVYRFDPRTGALADDDVARHLILPSGSGPRHFAFHPNGRIIYLLGELTADIFAIRWDARVGRATLFQTLPANAPGFTGASTVSEVMISRDGRFAYVANRGDSTIVVHAIDPRDFTLRPIQRIASGGNYPWDFRIHAGGRWMIVANERSDLLTLLAIDPRNGMLTATGKSLAVPKPANITFANAG</sequence>
<name>A0A9X2HHB6_9SPHN</name>
<comment type="caution">
    <text evidence="3">The sequence shown here is derived from an EMBL/GenBank/DDBJ whole genome shotgun (WGS) entry which is preliminary data.</text>
</comment>
<evidence type="ECO:0000256" key="1">
    <source>
        <dbReference type="ARBA" id="ARBA00005564"/>
    </source>
</evidence>
<dbReference type="GO" id="GO:0006006">
    <property type="term" value="P:glucose metabolic process"/>
    <property type="evidence" value="ECO:0007669"/>
    <property type="project" value="UniProtKB-KW"/>
</dbReference>
<dbReference type="PROSITE" id="PS51257">
    <property type="entry name" value="PROKAR_LIPOPROTEIN"/>
    <property type="match status" value="1"/>
</dbReference>
<evidence type="ECO:0000313" key="4">
    <source>
        <dbReference type="Proteomes" id="UP001139451"/>
    </source>
</evidence>